<dbReference type="EMBL" id="MQWB01000001">
    <property type="protein sequence ID" value="OZC03683.1"/>
    <property type="molecule type" value="Genomic_DNA"/>
</dbReference>
<dbReference type="RefSeq" id="WP_179271168.1">
    <property type="nucleotide sequence ID" value="NZ_MQWB01000001.1"/>
</dbReference>
<comment type="caution">
    <text evidence="1">The sequence shown here is derived from an EMBL/GenBank/DDBJ whole genome shotgun (WGS) entry which is preliminary data.</text>
</comment>
<dbReference type="Proteomes" id="UP000216446">
    <property type="component" value="Unassembled WGS sequence"/>
</dbReference>
<evidence type="ECO:0000313" key="1">
    <source>
        <dbReference type="EMBL" id="OZC03683.1"/>
    </source>
</evidence>
<dbReference type="InParanoid" id="A0A259U0Y0"/>
<reference evidence="1 2" key="1">
    <citation type="submission" date="2016-11" db="EMBL/GenBank/DDBJ databases">
        <title>Study of marine rhodopsin-containing bacteria.</title>
        <authorList>
            <person name="Yoshizawa S."/>
            <person name="Kumagai Y."/>
            <person name="Kogure K."/>
        </authorList>
    </citation>
    <scope>NUCLEOTIDE SEQUENCE [LARGE SCALE GENOMIC DNA]</scope>
    <source>
        <strain evidence="1 2">SG-29</strain>
    </source>
</reference>
<gene>
    <name evidence="1" type="ORF">BSZ36_12240</name>
</gene>
<accession>A0A259U0Y0</accession>
<proteinExistence type="predicted"/>
<evidence type="ECO:0000313" key="2">
    <source>
        <dbReference type="Proteomes" id="UP000216446"/>
    </source>
</evidence>
<keyword evidence="2" id="KW-1185">Reference proteome</keyword>
<organism evidence="1 2">
    <name type="scientific">Rubricoccus marinus</name>
    <dbReference type="NCBI Taxonomy" id="716817"/>
    <lineage>
        <taxon>Bacteria</taxon>
        <taxon>Pseudomonadati</taxon>
        <taxon>Rhodothermota</taxon>
        <taxon>Rhodothermia</taxon>
        <taxon>Rhodothermales</taxon>
        <taxon>Rubricoccaceae</taxon>
        <taxon>Rubricoccus</taxon>
    </lineage>
</organism>
<sequence length="172" mass="19627">ASFSADTILVDQNARIKADYEFQFSFDLTQDDGLVVGRIRAMREGDTVYREAGFTADTTRYQSGVITNDDIAGGTFVEPVLELDVEDGPYSDNLWTFEVIGSRADSENYILHERTFVRRATGEEFTLTLRSDKPFTMYRRDRPEELEQPETKTAYAERFRAAAASLLHRSEQ</sequence>
<dbReference type="AlphaFoldDB" id="A0A259U0Y0"/>
<feature type="non-terminal residue" evidence="1">
    <location>
        <position position="1"/>
    </location>
</feature>
<protein>
    <submittedName>
        <fullName evidence="1">Uncharacterized protein</fullName>
    </submittedName>
</protein>
<name>A0A259U0Y0_9BACT</name>